<name>G0UPH7_TRYCI</name>
<dbReference type="EMBL" id="HE575320">
    <property type="protein sequence ID" value="CCC91288.1"/>
    <property type="molecule type" value="Genomic_DNA"/>
</dbReference>
<accession>G0UPH7</accession>
<dbReference type="AlphaFoldDB" id="G0UPH7"/>
<organism evidence="3">
    <name type="scientific">Trypanosoma congolense (strain IL3000)</name>
    <dbReference type="NCBI Taxonomy" id="1068625"/>
    <lineage>
        <taxon>Eukaryota</taxon>
        <taxon>Discoba</taxon>
        <taxon>Euglenozoa</taxon>
        <taxon>Kinetoplastea</taxon>
        <taxon>Metakinetoplastina</taxon>
        <taxon>Trypanosomatida</taxon>
        <taxon>Trypanosomatidae</taxon>
        <taxon>Trypanosoma</taxon>
        <taxon>Nannomonas</taxon>
    </lineage>
</organism>
<feature type="transmembrane region" description="Helical" evidence="2">
    <location>
        <begin position="219"/>
        <end position="236"/>
    </location>
</feature>
<protein>
    <submittedName>
        <fullName evidence="3">Uncharacterized protein</fullName>
    </submittedName>
</protein>
<keyword evidence="2" id="KW-0812">Transmembrane</keyword>
<sequence length="237" mass="25828">MLTNIVGKENHDVNDNSWYKLETEMDVMMDKLHIASQKLQEQLSPAATVEDEVIEAIDAGSGGLETMRIALDAITDRPGLFFVDQNEIQRRREKTYVWERDLAKANELRLKITSRRAAVPSGSAEGDVMVPKWSTSGSAAFLEPPHELQLLTMNDDDENPTKQTPGGGTQMREGHIPAQGGQPAPAKPGDTVTGIPVVMGSTAGTVSETEDSGRAKRTVLVMMLTCSIIVVLLLFLI</sequence>
<feature type="compositionally biased region" description="Low complexity" evidence="1">
    <location>
        <begin position="177"/>
        <end position="189"/>
    </location>
</feature>
<gene>
    <name evidence="3" type="ORF">TCIL3000_7_890</name>
</gene>
<evidence type="ECO:0000256" key="1">
    <source>
        <dbReference type="SAM" id="MobiDB-lite"/>
    </source>
</evidence>
<evidence type="ECO:0000313" key="3">
    <source>
        <dbReference type="EMBL" id="CCC91288.1"/>
    </source>
</evidence>
<keyword evidence="2" id="KW-0472">Membrane</keyword>
<dbReference type="VEuPathDB" id="TriTrypDB:TcIL3000_7_890"/>
<keyword evidence="2" id="KW-1133">Transmembrane helix</keyword>
<reference evidence="3" key="1">
    <citation type="journal article" date="2012" name="Proc. Natl. Acad. Sci. U.S.A.">
        <title>Antigenic diversity is generated by distinct evolutionary mechanisms in African trypanosome species.</title>
        <authorList>
            <person name="Jackson A.P."/>
            <person name="Berry A."/>
            <person name="Aslett M."/>
            <person name="Allison H.C."/>
            <person name="Burton P."/>
            <person name="Vavrova-Anderson J."/>
            <person name="Brown R."/>
            <person name="Browne H."/>
            <person name="Corton N."/>
            <person name="Hauser H."/>
            <person name="Gamble J."/>
            <person name="Gilderthorp R."/>
            <person name="Marcello L."/>
            <person name="McQuillan J."/>
            <person name="Otto T.D."/>
            <person name="Quail M.A."/>
            <person name="Sanders M.J."/>
            <person name="van Tonder A."/>
            <person name="Ginger M.L."/>
            <person name="Field M.C."/>
            <person name="Barry J.D."/>
            <person name="Hertz-Fowler C."/>
            <person name="Berriman M."/>
        </authorList>
    </citation>
    <scope>NUCLEOTIDE SEQUENCE</scope>
    <source>
        <strain evidence="3">IL3000</strain>
    </source>
</reference>
<feature type="region of interest" description="Disordered" evidence="1">
    <location>
        <begin position="154"/>
        <end position="194"/>
    </location>
</feature>
<evidence type="ECO:0000256" key="2">
    <source>
        <dbReference type="SAM" id="Phobius"/>
    </source>
</evidence>
<proteinExistence type="predicted"/>